<organism evidence="2 3">
    <name type="scientific">Triparma laevis f. inornata</name>
    <dbReference type="NCBI Taxonomy" id="1714386"/>
    <lineage>
        <taxon>Eukaryota</taxon>
        <taxon>Sar</taxon>
        <taxon>Stramenopiles</taxon>
        <taxon>Ochrophyta</taxon>
        <taxon>Bolidophyceae</taxon>
        <taxon>Parmales</taxon>
        <taxon>Triparmaceae</taxon>
        <taxon>Triparma</taxon>
    </lineage>
</organism>
<dbReference type="SUPFAM" id="SSF57184">
    <property type="entry name" value="Growth factor receptor domain"/>
    <property type="match status" value="1"/>
</dbReference>
<evidence type="ECO:0000256" key="1">
    <source>
        <dbReference type="SAM" id="MobiDB-lite"/>
    </source>
</evidence>
<gene>
    <name evidence="2" type="ORF">TL16_g11387</name>
</gene>
<dbReference type="Proteomes" id="UP001162640">
    <property type="component" value="Unassembled WGS sequence"/>
</dbReference>
<feature type="compositionally biased region" description="Low complexity" evidence="1">
    <location>
        <begin position="55"/>
        <end position="66"/>
    </location>
</feature>
<proteinExistence type="predicted"/>
<evidence type="ECO:0000313" key="2">
    <source>
        <dbReference type="EMBL" id="GMH89208.1"/>
    </source>
</evidence>
<protein>
    <recommendedName>
        <fullName evidence="4">Tyrosine-protein kinase ephrin type A/B receptor-like domain-containing protein</fullName>
    </recommendedName>
</protein>
<name>A0A9W7ERS3_9STRA</name>
<feature type="region of interest" description="Disordered" evidence="1">
    <location>
        <begin position="55"/>
        <end position="147"/>
    </location>
</feature>
<evidence type="ECO:0000313" key="3">
    <source>
        <dbReference type="Proteomes" id="UP001162640"/>
    </source>
</evidence>
<comment type="caution">
    <text evidence="2">The sequence shown here is derived from an EMBL/GenBank/DDBJ whole genome shotgun (WGS) entry which is preliminary data.</text>
</comment>
<dbReference type="AlphaFoldDB" id="A0A9W7ERS3"/>
<sequence length="169" mass="17745">MKTLVNRPCSLGAETQCSDCPKNTFSISGAFECASGTYSLAGAAECTSCEEGKSSSPGSSSCQEGCPAGQFGESSSSCTYCPEPNHLAQPHQPSNNTRHRNEGGTRLAARPGLSKALLSNRSTPSAYEPYTGSGNTSRPVAPKLKQQREEYTRKVLGYATEMGQAHAGN</sequence>
<accession>A0A9W7ERS3</accession>
<dbReference type="EMBL" id="BLQM01000425">
    <property type="protein sequence ID" value="GMH89208.1"/>
    <property type="molecule type" value="Genomic_DNA"/>
</dbReference>
<evidence type="ECO:0008006" key="4">
    <source>
        <dbReference type="Google" id="ProtNLM"/>
    </source>
</evidence>
<reference evidence="3" key="1">
    <citation type="journal article" date="2023" name="Commun. Biol.">
        <title>Genome analysis of Parmales, the sister group of diatoms, reveals the evolutionary specialization of diatoms from phago-mixotrophs to photoautotrophs.</title>
        <authorList>
            <person name="Ban H."/>
            <person name="Sato S."/>
            <person name="Yoshikawa S."/>
            <person name="Yamada K."/>
            <person name="Nakamura Y."/>
            <person name="Ichinomiya M."/>
            <person name="Sato N."/>
            <person name="Blanc-Mathieu R."/>
            <person name="Endo H."/>
            <person name="Kuwata A."/>
            <person name="Ogata H."/>
        </authorList>
    </citation>
    <scope>NUCLEOTIDE SEQUENCE [LARGE SCALE GENOMIC DNA]</scope>
</reference>
<dbReference type="InterPro" id="IPR009030">
    <property type="entry name" value="Growth_fac_rcpt_cys_sf"/>
</dbReference>